<dbReference type="Proteomes" id="UP000278632">
    <property type="component" value="Unassembled WGS sequence"/>
</dbReference>
<keyword evidence="2" id="KW-1185">Reference proteome</keyword>
<dbReference type="OrthoDB" id="3174580at2"/>
<reference evidence="2" key="1">
    <citation type="submission" date="2018-05" db="EMBL/GenBank/DDBJ databases">
        <title>Genome Sequencing of selected type strains of the family Eggerthellaceae.</title>
        <authorList>
            <person name="Danylec N."/>
            <person name="Stoll D.A."/>
            <person name="Doetsch A."/>
            <person name="Huch M."/>
        </authorList>
    </citation>
    <scope>NUCLEOTIDE SEQUENCE [LARGE SCALE GENOMIC DNA]</scope>
    <source>
        <strain evidence="2">DSM 16106</strain>
    </source>
</reference>
<dbReference type="EMBL" id="QICD01000001">
    <property type="protein sequence ID" value="RNL48922.1"/>
    <property type="molecule type" value="Genomic_DNA"/>
</dbReference>
<protein>
    <submittedName>
        <fullName evidence="1">Delta-aminolevulinic acid dehydratase</fullName>
    </submittedName>
</protein>
<gene>
    <name evidence="1" type="ORF">DMP08_00200</name>
</gene>
<sequence length="121" mass="14131">MNVAVLEKPQAIKISSKRQITIPAKIYEKAGFGEYALCTWTDKGMFLQPLEVEDEDVTVDILRHLISEGYEGEELIEQYCSLKKKVVSVREKVEEAERDIEEGRYMTYEDMRARIRDEYGF</sequence>
<evidence type="ECO:0000313" key="1">
    <source>
        <dbReference type="EMBL" id="RNL48922.1"/>
    </source>
</evidence>
<comment type="caution">
    <text evidence="1">The sequence shown here is derived from an EMBL/GenBank/DDBJ whole genome shotgun (WGS) entry which is preliminary data.</text>
</comment>
<accession>A0A3N0BKF0</accession>
<proteinExistence type="predicted"/>
<organism evidence="1 2">
    <name type="scientific">Paraeggerthella hongkongensis</name>
    <dbReference type="NCBI Taxonomy" id="230658"/>
    <lineage>
        <taxon>Bacteria</taxon>
        <taxon>Bacillati</taxon>
        <taxon>Actinomycetota</taxon>
        <taxon>Coriobacteriia</taxon>
        <taxon>Eggerthellales</taxon>
        <taxon>Eggerthellaceae</taxon>
        <taxon>Paraeggerthella</taxon>
    </lineage>
</organism>
<evidence type="ECO:0000313" key="2">
    <source>
        <dbReference type="Proteomes" id="UP000278632"/>
    </source>
</evidence>
<name>A0A3N0BKF0_9ACTN</name>
<dbReference type="RefSeq" id="WP_123191003.1">
    <property type="nucleotide sequence ID" value="NZ_QICD01000001.1"/>
</dbReference>
<dbReference type="AlphaFoldDB" id="A0A3N0BKF0"/>